<feature type="region of interest" description="Disordered" evidence="2">
    <location>
        <begin position="632"/>
        <end position="651"/>
    </location>
</feature>
<evidence type="ECO:0000313" key="5">
    <source>
        <dbReference type="Proteomes" id="UP000446658"/>
    </source>
</evidence>
<evidence type="ECO:0000256" key="1">
    <source>
        <dbReference type="SAM" id="Coils"/>
    </source>
</evidence>
<keyword evidence="1" id="KW-0175">Coiled coil</keyword>
<protein>
    <submittedName>
        <fullName evidence="4">Phage tail tape measure protein</fullName>
    </submittedName>
</protein>
<feature type="compositionally biased region" description="Polar residues" evidence="2">
    <location>
        <begin position="471"/>
        <end position="487"/>
    </location>
</feature>
<evidence type="ECO:0000313" key="4">
    <source>
        <dbReference type="EMBL" id="MTD32510.1"/>
    </source>
</evidence>
<gene>
    <name evidence="4" type="ORF">GKE73_01990</name>
</gene>
<feature type="region of interest" description="Disordered" evidence="2">
    <location>
        <begin position="471"/>
        <end position="507"/>
    </location>
</feature>
<dbReference type="EMBL" id="WLYX01000001">
    <property type="protein sequence ID" value="MTD32510.1"/>
    <property type="molecule type" value="Genomic_DNA"/>
</dbReference>
<evidence type="ECO:0000259" key="3">
    <source>
        <dbReference type="Pfam" id="PF10145"/>
    </source>
</evidence>
<dbReference type="Proteomes" id="UP000446658">
    <property type="component" value="Unassembled WGS sequence"/>
</dbReference>
<comment type="caution">
    <text evidence="4">The sequence shown here is derived from an EMBL/GenBank/DDBJ whole genome shotgun (WGS) entry which is preliminary data.</text>
</comment>
<organism evidence="4 5">
    <name type="scientific">Paludibacterium denitrificans</name>
    <dbReference type="NCBI Taxonomy" id="2675226"/>
    <lineage>
        <taxon>Bacteria</taxon>
        <taxon>Pseudomonadati</taxon>
        <taxon>Pseudomonadota</taxon>
        <taxon>Betaproteobacteria</taxon>
        <taxon>Neisseriales</taxon>
        <taxon>Chromobacteriaceae</taxon>
        <taxon>Paludibacterium</taxon>
    </lineage>
</organism>
<dbReference type="RefSeq" id="WP_230368946.1">
    <property type="nucleotide sequence ID" value="NZ_WLYX01000001.1"/>
</dbReference>
<dbReference type="InterPro" id="IPR010090">
    <property type="entry name" value="Phage_tape_meas"/>
</dbReference>
<feature type="domain" description="Phage tail tape measure protein" evidence="3">
    <location>
        <begin position="4"/>
        <end position="166"/>
    </location>
</feature>
<reference evidence="4 5" key="1">
    <citation type="submission" date="2019-11" db="EMBL/GenBank/DDBJ databases">
        <title>Draft genome sequence of Paludibacterium sp. dN18-1.</title>
        <authorList>
            <person name="Im W.-T."/>
        </authorList>
    </citation>
    <scope>NUCLEOTIDE SEQUENCE [LARGE SCALE GENOMIC DNA]</scope>
    <source>
        <strain evidence="5">dN 18-1</strain>
    </source>
</reference>
<feature type="region of interest" description="Disordered" evidence="2">
    <location>
        <begin position="793"/>
        <end position="812"/>
    </location>
</feature>
<proteinExistence type="predicted"/>
<dbReference type="NCBIfam" id="TIGR01760">
    <property type="entry name" value="tape_meas_TP901"/>
    <property type="match status" value="1"/>
</dbReference>
<sequence length="932" mass="99044">MGVDATQSANALADVFGSRDFDHPSEALAVLRQATMAAKGGFTDVSTSVQVGLGVLNTYGKSVSELPKVYDVLFQTVKDGVTTFPALAQSIGLVLPTAKAGGVSFEELGAALAVLTKNGYQTPQAITAVNGAIYQLSAPTGEAKEKLRALGITWNGLDNTIRQIADKHIGIDLIRTIVPDSEAARGVMALADNYRMLNTEVGRMQGANGAAKGAFDIVQASDKAKVDEFVTAIKDLMLELGKLATAGLPVVQFIRDLLNGLNGLDPVIKDITLGLISVSAALAFSPALRTLLVEFIGLKVGLGSVMGVMDGFVLKGGDVIKTVTGILGQIKSVSAAAMDLAKSGGVGTLASMASGAANLSSMAPAVVGSLKNIGMAVTGIATSLAYLAAYAVLIDQIITLYKLYQENRDIENADAKRKADIDAAIKDNEKYKDVRLKSASEIAAMNAAERKDYTDSIHAAQSYWNAVTAKRTAQQDATDPSKTSQSALDAARSARLYGQAADQSEELNKTLQKREELTTKLQLARQELADAEAKDLKKQAEAERKAMEDSIANKIQTGVRLTAEEQKIVDTTNRLQQDVLKAEIKTGNERVRKREEDLKKIAEKEKQVADDIKKLQESQLDARDSGAAKLRNLQRKGMSEEDQQKDIGGEVDSNLSTANAARAAGDFTRARKLADAASSLAEQLKDNGAAMDKVKRANALVDQTYTDEIDAKKAEAEKLVADREKAKQDIEAQKTAITDLETRLSALISKEARVTVSADTEKARKDVEDLEAQIAKLSDKTVTVTVNTQQVGSPATAPAAAPKGFDSGGWTGPGSKYTPAGVVHADEFVMRQEVTREPGALGLFAQINQYGLKALQGWRGYDTGGLVSNLPTFNPLPQLPHLKDAPVSASGSNLRAINLHFPGQSDPVPLSGSEDAVKQLVAAAKLMNLKRG</sequence>
<dbReference type="AlphaFoldDB" id="A0A844GAY2"/>
<name>A0A844GAY2_9NEIS</name>
<feature type="compositionally biased region" description="Basic and acidic residues" evidence="2">
    <location>
        <begin position="637"/>
        <end position="648"/>
    </location>
</feature>
<dbReference type="Pfam" id="PF10145">
    <property type="entry name" value="PhageMin_Tail"/>
    <property type="match status" value="1"/>
</dbReference>
<evidence type="ECO:0000256" key="2">
    <source>
        <dbReference type="SAM" id="MobiDB-lite"/>
    </source>
</evidence>
<keyword evidence="5" id="KW-1185">Reference proteome</keyword>
<accession>A0A844GAY2</accession>
<feature type="coiled-coil region" evidence="1">
    <location>
        <begin position="709"/>
        <end position="780"/>
    </location>
</feature>